<keyword evidence="3" id="KW-1185">Reference proteome</keyword>
<gene>
    <name evidence="2" type="ORF">FA727_09780</name>
</gene>
<dbReference type="OrthoDB" id="9965184at2"/>
<keyword evidence="1" id="KW-0472">Membrane</keyword>
<protein>
    <submittedName>
        <fullName evidence="2">Uncharacterized protein</fullName>
    </submittedName>
</protein>
<feature type="transmembrane region" description="Helical" evidence="1">
    <location>
        <begin position="12"/>
        <end position="43"/>
    </location>
</feature>
<proteinExistence type="predicted"/>
<reference evidence="2 3" key="1">
    <citation type="journal article" date="2011" name="J. Microbiol.">
        <title>Bacillus kyonggiensis sp. nov., isolated from soil of a lettuce field.</title>
        <authorList>
            <person name="Dong K."/>
            <person name="Lee S."/>
        </authorList>
    </citation>
    <scope>NUCLEOTIDE SEQUENCE [LARGE SCALE GENOMIC DNA]</scope>
    <source>
        <strain evidence="2 3">NB22</strain>
    </source>
</reference>
<accession>A0A4U1DB55</accession>
<keyword evidence="1" id="KW-0812">Transmembrane</keyword>
<sequence>MFFIGLTLSQTILMTGVVLLFLQSYLVGGPVAVLGACASYVLFRFYEKRKKAREKKKKSDWISDCCDPLECIDIPSPKRFDCDCTPDCWN</sequence>
<evidence type="ECO:0000313" key="3">
    <source>
        <dbReference type="Proteomes" id="UP000307756"/>
    </source>
</evidence>
<evidence type="ECO:0000313" key="2">
    <source>
        <dbReference type="EMBL" id="TKC19802.1"/>
    </source>
</evidence>
<keyword evidence="1" id="KW-1133">Transmembrane helix</keyword>
<evidence type="ECO:0000256" key="1">
    <source>
        <dbReference type="SAM" id="Phobius"/>
    </source>
</evidence>
<dbReference type="EMBL" id="SWBM01000001">
    <property type="protein sequence ID" value="TKC19802.1"/>
    <property type="molecule type" value="Genomic_DNA"/>
</dbReference>
<dbReference type="AlphaFoldDB" id="A0A4U1DB55"/>
<comment type="caution">
    <text evidence="2">The sequence shown here is derived from an EMBL/GenBank/DDBJ whole genome shotgun (WGS) entry which is preliminary data.</text>
</comment>
<dbReference type="RefSeq" id="WP_136830703.1">
    <property type="nucleotide sequence ID" value="NZ_SWBM01000001.1"/>
</dbReference>
<dbReference type="Proteomes" id="UP000307756">
    <property type="component" value="Unassembled WGS sequence"/>
</dbReference>
<organism evidence="2 3">
    <name type="scientific">Robertmurraya kyonggiensis</name>
    <dbReference type="NCBI Taxonomy" id="1037680"/>
    <lineage>
        <taxon>Bacteria</taxon>
        <taxon>Bacillati</taxon>
        <taxon>Bacillota</taxon>
        <taxon>Bacilli</taxon>
        <taxon>Bacillales</taxon>
        <taxon>Bacillaceae</taxon>
        <taxon>Robertmurraya</taxon>
    </lineage>
</organism>
<name>A0A4U1DB55_9BACI</name>